<accession>A0A6M3LBT6</accession>
<proteinExistence type="predicted"/>
<gene>
    <name evidence="1" type="ORF">MM415B02352_0008</name>
</gene>
<dbReference type="EMBL" id="MT142921">
    <property type="protein sequence ID" value="QJA90548.1"/>
    <property type="molecule type" value="Genomic_DNA"/>
</dbReference>
<dbReference type="AlphaFoldDB" id="A0A6M3LBT6"/>
<evidence type="ECO:0000313" key="1">
    <source>
        <dbReference type="EMBL" id="QJA90548.1"/>
    </source>
</evidence>
<reference evidence="1" key="1">
    <citation type="submission" date="2020-03" db="EMBL/GenBank/DDBJ databases">
        <title>The deep terrestrial virosphere.</title>
        <authorList>
            <person name="Holmfeldt K."/>
            <person name="Nilsson E."/>
            <person name="Simone D."/>
            <person name="Lopez-Fernandez M."/>
            <person name="Wu X."/>
            <person name="de Brujin I."/>
            <person name="Lundin D."/>
            <person name="Andersson A."/>
            <person name="Bertilsson S."/>
            <person name="Dopson M."/>
        </authorList>
    </citation>
    <scope>NUCLEOTIDE SEQUENCE</scope>
    <source>
        <strain evidence="1">MM415B02352</strain>
    </source>
</reference>
<name>A0A6M3LBT6_9ZZZZ</name>
<sequence length="80" mass="8992">MKETLKRLQEITKGCRDDMHEPDEQEIRAVTSGCHLDNAMGNDPYNNSGEFTIGIINGLTNQTEWFNLATLIALARKAKL</sequence>
<organism evidence="1">
    <name type="scientific">viral metagenome</name>
    <dbReference type="NCBI Taxonomy" id="1070528"/>
    <lineage>
        <taxon>unclassified sequences</taxon>
        <taxon>metagenomes</taxon>
        <taxon>organismal metagenomes</taxon>
    </lineage>
</organism>
<protein>
    <submittedName>
        <fullName evidence="1">Uncharacterized protein</fullName>
    </submittedName>
</protein>